<dbReference type="PANTHER" id="PTHR43239:SF1">
    <property type="entry name" value="UPF0734 PROTEIN DDB_G0273871_DDB_G0273177"/>
    <property type="match status" value="1"/>
</dbReference>
<dbReference type="Gene3D" id="3.30.70.100">
    <property type="match status" value="1"/>
</dbReference>
<gene>
    <name evidence="1" type="ORF">EV664_11034</name>
</gene>
<dbReference type="AlphaFoldDB" id="A0A4R6FG21"/>
<dbReference type="OrthoDB" id="7272712at2"/>
<dbReference type="Proteomes" id="UP000295493">
    <property type="component" value="Unassembled WGS sequence"/>
</dbReference>
<dbReference type="RefSeq" id="WP_133496290.1">
    <property type="nucleotide sequence ID" value="NZ_BMLU01000010.1"/>
</dbReference>
<dbReference type="GO" id="GO:0016857">
    <property type="term" value="F:racemase and epimerase activity, acting on carbohydrates and derivatives"/>
    <property type="evidence" value="ECO:0007669"/>
    <property type="project" value="InterPro"/>
</dbReference>
<evidence type="ECO:0000313" key="2">
    <source>
        <dbReference type="Proteomes" id="UP000295493"/>
    </source>
</evidence>
<dbReference type="InterPro" id="IPR008000">
    <property type="entry name" value="Rham/fucose_mutarotase"/>
</dbReference>
<keyword evidence="2" id="KW-1185">Reference proteome</keyword>
<dbReference type="PANTHER" id="PTHR43239">
    <property type="entry name" value="UPF0734 PROTEIN DDB_G0273871/DDB_G0273177"/>
    <property type="match status" value="1"/>
</dbReference>
<organism evidence="1 2">
    <name type="scientific">Stakelama pacifica</name>
    <dbReference type="NCBI Taxonomy" id="517720"/>
    <lineage>
        <taxon>Bacteria</taxon>
        <taxon>Pseudomonadati</taxon>
        <taxon>Pseudomonadota</taxon>
        <taxon>Alphaproteobacteria</taxon>
        <taxon>Sphingomonadales</taxon>
        <taxon>Sphingomonadaceae</taxon>
        <taxon>Stakelama</taxon>
    </lineage>
</organism>
<dbReference type="Pfam" id="PF05336">
    <property type="entry name" value="rhaM"/>
    <property type="match status" value="1"/>
</dbReference>
<proteinExistence type="predicted"/>
<dbReference type="EMBL" id="SNWD01000010">
    <property type="protein sequence ID" value="TDN80242.1"/>
    <property type="molecule type" value="Genomic_DNA"/>
</dbReference>
<dbReference type="InterPro" id="IPR011008">
    <property type="entry name" value="Dimeric_a/b-barrel"/>
</dbReference>
<accession>A0A4R6FG21</accession>
<dbReference type="SUPFAM" id="SSF54909">
    <property type="entry name" value="Dimeric alpha+beta barrel"/>
    <property type="match status" value="1"/>
</dbReference>
<reference evidence="1 2" key="1">
    <citation type="submission" date="2019-03" db="EMBL/GenBank/DDBJ databases">
        <title>Genomic Encyclopedia of Type Strains, Phase IV (KMG-IV): sequencing the most valuable type-strain genomes for metagenomic binning, comparative biology and taxonomic classification.</title>
        <authorList>
            <person name="Goeker M."/>
        </authorList>
    </citation>
    <scope>NUCLEOTIDE SEQUENCE [LARGE SCALE GENOMIC DNA]</scope>
    <source>
        <strain evidence="1 2">DSM 25059</strain>
    </source>
</reference>
<sequence length="117" mass="13473">MTRRICLALDLVDDADLIAEYERWHQVGNTPPEILASIRDAGIENMEIFRLADRMVMVMDVTEDFDAAAKAKADEENPHVIAWEKRMQQFQRALPGAPRIAWTEMERIFHLIDHPGS</sequence>
<evidence type="ECO:0000313" key="1">
    <source>
        <dbReference type="EMBL" id="TDN80242.1"/>
    </source>
</evidence>
<dbReference type="InterPro" id="IPR052996">
    <property type="entry name" value="Carb_Metab_Mutarotase"/>
</dbReference>
<protein>
    <submittedName>
        <fullName evidence="1">L-rhamnose mutarotase</fullName>
    </submittedName>
</protein>
<name>A0A4R6FG21_9SPHN</name>
<comment type="caution">
    <text evidence="1">The sequence shown here is derived from an EMBL/GenBank/DDBJ whole genome shotgun (WGS) entry which is preliminary data.</text>
</comment>